<feature type="transmembrane region" description="Helical" evidence="6">
    <location>
        <begin position="53"/>
        <end position="74"/>
    </location>
</feature>
<keyword evidence="8" id="KW-1185">Reference proteome</keyword>
<evidence type="ECO:0000313" key="8">
    <source>
        <dbReference type="Proteomes" id="UP000187608"/>
    </source>
</evidence>
<evidence type="ECO:0000256" key="3">
    <source>
        <dbReference type="ARBA" id="ARBA00022692"/>
    </source>
</evidence>
<dbReference type="AlphaFoldDB" id="A0A1N7ILR3"/>
<gene>
    <name evidence="7" type="ORF">SAMN05421687_101514</name>
</gene>
<evidence type="ECO:0000256" key="6">
    <source>
        <dbReference type="SAM" id="Phobius"/>
    </source>
</evidence>
<dbReference type="OrthoDB" id="2989516at2"/>
<dbReference type="STRING" id="570947.SAMN05421687_101514"/>
<keyword evidence="3 6" id="KW-0812">Transmembrane</keyword>
<dbReference type="GO" id="GO:0005886">
    <property type="term" value="C:plasma membrane"/>
    <property type="evidence" value="ECO:0007669"/>
    <property type="project" value="UniProtKB-SubCell"/>
</dbReference>
<proteinExistence type="predicted"/>
<dbReference type="InterPro" id="IPR005171">
    <property type="entry name" value="Cyt_c_oxidase_su4_prok"/>
</dbReference>
<evidence type="ECO:0000256" key="5">
    <source>
        <dbReference type="ARBA" id="ARBA00023136"/>
    </source>
</evidence>
<dbReference type="NCBIfam" id="TIGR02908">
    <property type="entry name" value="CoxD_Bacillus"/>
    <property type="match status" value="1"/>
</dbReference>
<keyword evidence="5 6" id="KW-0472">Membrane</keyword>
<feature type="transmembrane region" description="Helical" evidence="6">
    <location>
        <begin position="28"/>
        <end position="47"/>
    </location>
</feature>
<comment type="subcellular location">
    <subcellularLocation>
        <location evidence="1">Cell membrane</location>
        <topology evidence="1">Multi-pass membrane protein</topology>
    </subcellularLocation>
</comment>
<dbReference type="RefSeq" id="WP_076556771.1">
    <property type="nucleotide sequence ID" value="NZ_FTOC01000001.1"/>
</dbReference>
<organism evidence="7 8">
    <name type="scientific">Salimicrobium flavidum</name>
    <dbReference type="NCBI Taxonomy" id="570947"/>
    <lineage>
        <taxon>Bacteria</taxon>
        <taxon>Bacillati</taxon>
        <taxon>Bacillota</taxon>
        <taxon>Bacilli</taxon>
        <taxon>Bacillales</taxon>
        <taxon>Bacillaceae</taxon>
        <taxon>Salimicrobium</taxon>
    </lineage>
</organism>
<keyword evidence="2" id="KW-1003">Cell membrane</keyword>
<name>A0A1N7ILR3_9BACI</name>
<dbReference type="Proteomes" id="UP000187608">
    <property type="component" value="Unassembled WGS sequence"/>
</dbReference>
<reference evidence="8" key="1">
    <citation type="submission" date="2017-01" db="EMBL/GenBank/DDBJ databases">
        <authorList>
            <person name="Varghese N."/>
            <person name="Submissions S."/>
        </authorList>
    </citation>
    <scope>NUCLEOTIDE SEQUENCE [LARGE SCALE GENOMIC DNA]</scope>
    <source>
        <strain evidence="8">DSM 23127</strain>
    </source>
</reference>
<dbReference type="Pfam" id="PF03626">
    <property type="entry name" value="COX4_pro"/>
    <property type="match status" value="1"/>
</dbReference>
<feature type="transmembrane region" description="Helical" evidence="6">
    <location>
        <begin position="86"/>
        <end position="107"/>
    </location>
</feature>
<evidence type="ECO:0000256" key="2">
    <source>
        <dbReference type="ARBA" id="ARBA00022475"/>
    </source>
</evidence>
<sequence>MEENTSSASRHKIDVHKKEHKEEMIHQVISFILMILFTFIAFGMVVLEISSYFVKPVLILLAVIQVVFQLYYFMHMKNKGHFMPAMMMYGGLTVAFFTIITFTTIIWW</sequence>
<accession>A0A1N7ILR3</accession>
<evidence type="ECO:0000256" key="4">
    <source>
        <dbReference type="ARBA" id="ARBA00022989"/>
    </source>
</evidence>
<dbReference type="InterPro" id="IPR014257">
    <property type="entry name" value="Cyt_c_oxidase_su4_bacillaceae"/>
</dbReference>
<dbReference type="EMBL" id="FTOC01000001">
    <property type="protein sequence ID" value="SIS38027.1"/>
    <property type="molecule type" value="Genomic_DNA"/>
</dbReference>
<protein>
    <submittedName>
        <fullName evidence="7">Cytochrome c oxidase subunit 4</fullName>
    </submittedName>
</protein>
<keyword evidence="4 6" id="KW-1133">Transmembrane helix</keyword>
<evidence type="ECO:0000313" key="7">
    <source>
        <dbReference type="EMBL" id="SIS38027.1"/>
    </source>
</evidence>
<evidence type="ECO:0000256" key="1">
    <source>
        <dbReference type="ARBA" id="ARBA00004651"/>
    </source>
</evidence>